<reference evidence="1" key="1">
    <citation type="submission" date="2022-07" db="EMBL/GenBank/DDBJ databases">
        <title>Phylogenomic reconstructions and comparative analyses of Kickxellomycotina fungi.</title>
        <authorList>
            <person name="Reynolds N.K."/>
            <person name="Stajich J.E."/>
            <person name="Barry K."/>
            <person name="Grigoriev I.V."/>
            <person name="Crous P."/>
            <person name="Smith M.E."/>
        </authorList>
    </citation>
    <scope>NUCLEOTIDE SEQUENCE</scope>
    <source>
        <strain evidence="1">Benny 63K</strain>
    </source>
</reference>
<dbReference type="Proteomes" id="UP001150581">
    <property type="component" value="Unassembled WGS sequence"/>
</dbReference>
<comment type="caution">
    <text evidence="1">The sequence shown here is derived from an EMBL/GenBank/DDBJ whole genome shotgun (WGS) entry which is preliminary data.</text>
</comment>
<organism evidence="1 2">
    <name type="scientific">Kickxella alabastrina</name>
    <dbReference type="NCBI Taxonomy" id="61397"/>
    <lineage>
        <taxon>Eukaryota</taxon>
        <taxon>Fungi</taxon>
        <taxon>Fungi incertae sedis</taxon>
        <taxon>Zoopagomycota</taxon>
        <taxon>Kickxellomycotina</taxon>
        <taxon>Kickxellomycetes</taxon>
        <taxon>Kickxellales</taxon>
        <taxon>Kickxellaceae</taxon>
        <taxon>Kickxella</taxon>
    </lineage>
</organism>
<protein>
    <submittedName>
        <fullName evidence="1">Uncharacterized protein</fullName>
    </submittedName>
</protein>
<dbReference type="EMBL" id="JANBPG010002089">
    <property type="protein sequence ID" value="KAJ1887083.1"/>
    <property type="molecule type" value="Genomic_DNA"/>
</dbReference>
<evidence type="ECO:0000313" key="1">
    <source>
        <dbReference type="EMBL" id="KAJ1887083.1"/>
    </source>
</evidence>
<evidence type="ECO:0000313" key="2">
    <source>
        <dbReference type="Proteomes" id="UP001150581"/>
    </source>
</evidence>
<name>A0ACC1I7H4_9FUNG</name>
<accession>A0ACC1I7H4</accession>
<keyword evidence="2" id="KW-1185">Reference proteome</keyword>
<proteinExistence type="predicted"/>
<sequence>MSPPAAASKAMFKFGSLAFTRDAAPLLGVTLAGCTYGIYVMFSKFQEPGYLRRTPKHAYKS</sequence>
<gene>
    <name evidence="1" type="ORF">LPJ66_009303</name>
</gene>